<gene>
    <name evidence="2" type="ORF">G7B40_001335</name>
</gene>
<dbReference type="Proteomes" id="UP000667802">
    <property type="component" value="Unassembled WGS sequence"/>
</dbReference>
<keyword evidence="3" id="KW-1185">Reference proteome</keyword>
<accession>A0AAP5I136</accession>
<name>A0AAP5I136_9CYAN</name>
<dbReference type="InterPro" id="IPR056111">
    <property type="entry name" value="DUF7694"/>
</dbReference>
<sequence length="187" mass="21656">MLEHMQREKCKFCKGLGLELDTIFVKECEYCYGTGYEPEKAKIEAEKLAMTTLEAIKSRGFGLRLQIPDMPNGWRIEWMSELGVSWIGALQPGFQSPKFTVLYSIALESDDKLWLHLSISKQTISKKMVIPEYWECAKIRSLVFGDKWSIQYFPVAEEYVNMADVLHFWHCLEGNPMPDFRKLGMGI</sequence>
<evidence type="ECO:0000259" key="1">
    <source>
        <dbReference type="Pfam" id="PF24746"/>
    </source>
</evidence>
<dbReference type="Pfam" id="PF24746">
    <property type="entry name" value="DUF7694"/>
    <property type="match status" value="1"/>
</dbReference>
<comment type="caution">
    <text evidence="2">The sequence shown here is derived from an EMBL/GenBank/DDBJ whole genome shotgun (WGS) entry which is preliminary data.</text>
</comment>
<dbReference type="EMBL" id="JAALHA020000001">
    <property type="protein sequence ID" value="MDR9893228.1"/>
    <property type="molecule type" value="Genomic_DNA"/>
</dbReference>
<protein>
    <recommendedName>
        <fullName evidence="1">DUF7694 domain-containing protein</fullName>
    </recommendedName>
</protein>
<dbReference type="RefSeq" id="WP_208344877.1">
    <property type="nucleotide sequence ID" value="NZ_CAWQFN010000548.1"/>
</dbReference>
<organism evidence="2 3">
    <name type="scientific">Aetokthonos hydrillicola Thurmond2011</name>
    <dbReference type="NCBI Taxonomy" id="2712845"/>
    <lineage>
        <taxon>Bacteria</taxon>
        <taxon>Bacillati</taxon>
        <taxon>Cyanobacteriota</taxon>
        <taxon>Cyanophyceae</taxon>
        <taxon>Nostocales</taxon>
        <taxon>Hapalosiphonaceae</taxon>
        <taxon>Aetokthonos</taxon>
    </lineage>
</organism>
<feature type="domain" description="DUF7694" evidence="1">
    <location>
        <begin position="108"/>
        <end position="172"/>
    </location>
</feature>
<dbReference type="AlphaFoldDB" id="A0AAP5I136"/>
<proteinExistence type="predicted"/>
<reference evidence="3" key="1">
    <citation type="journal article" date="2021" name="Science">
        <title>Hunting the eagle killer: A cyanobacterial neurotoxin causes vacuolar myelinopathy.</title>
        <authorList>
            <person name="Breinlinger S."/>
            <person name="Phillips T.J."/>
            <person name="Haram B.N."/>
            <person name="Mares J."/>
            <person name="Martinez Yerena J.A."/>
            <person name="Hrouzek P."/>
            <person name="Sobotka R."/>
            <person name="Henderson W.M."/>
            <person name="Schmieder P."/>
            <person name="Williams S.M."/>
            <person name="Lauderdale J.D."/>
            <person name="Wilde H.D."/>
            <person name="Gerrin W."/>
            <person name="Kust A."/>
            <person name="Washington J.W."/>
            <person name="Wagner C."/>
            <person name="Geier B."/>
            <person name="Liebeke M."/>
            <person name="Enke H."/>
            <person name="Niedermeyer T.H.J."/>
            <person name="Wilde S.B."/>
        </authorList>
    </citation>
    <scope>NUCLEOTIDE SEQUENCE [LARGE SCALE GENOMIC DNA]</scope>
    <source>
        <strain evidence="3">Thurmond2011</strain>
    </source>
</reference>
<evidence type="ECO:0000313" key="2">
    <source>
        <dbReference type="EMBL" id="MDR9893228.1"/>
    </source>
</evidence>
<evidence type="ECO:0000313" key="3">
    <source>
        <dbReference type="Proteomes" id="UP000667802"/>
    </source>
</evidence>